<dbReference type="EMBL" id="CP020660">
    <property type="protein sequence ID" value="ATF09783.1"/>
    <property type="molecule type" value="Genomic_DNA"/>
</dbReference>
<evidence type="ECO:0000256" key="12">
    <source>
        <dbReference type="ARBA" id="ARBA00022697"/>
    </source>
</evidence>
<dbReference type="Gene3D" id="3.40.50.720">
    <property type="entry name" value="NAD(P)-binding Rossmann-like Domain"/>
    <property type="match status" value="1"/>
</dbReference>
<comment type="catalytic activity">
    <reaction evidence="26">
        <text>L-homoserine + NAD(+) = L-aspartate 4-semialdehyde + NADH + H(+)</text>
        <dbReference type="Rhea" id="RHEA:15757"/>
        <dbReference type="ChEBI" id="CHEBI:15378"/>
        <dbReference type="ChEBI" id="CHEBI:57476"/>
        <dbReference type="ChEBI" id="CHEBI:57540"/>
        <dbReference type="ChEBI" id="CHEBI:57945"/>
        <dbReference type="ChEBI" id="CHEBI:537519"/>
        <dbReference type="EC" id="1.1.1.3"/>
    </reaction>
    <physiologicalReaction direction="right-to-left" evidence="26">
        <dbReference type="Rhea" id="RHEA:15759"/>
    </physiologicalReaction>
</comment>
<dbReference type="InterPro" id="IPR001341">
    <property type="entry name" value="Asp_kinase"/>
</dbReference>
<dbReference type="GO" id="GO:0046872">
    <property type="term" value="F:metal ion binding"/>
    <property type="evidence" value="ECO:0007669"/>
    <property type="project" value="UniProtKB-KW"/>
</dbReference>
<comment type="pathway">
    <text evidence="2 27">Amino-acid biosynthesis; L-lysine biosynthesis via DAP pathway; (S)-tetrahydrodipicolinate from L-aspartate: step 1/4.</text>
</comment>
<evidence type="ECO:0000256" key="24">
    <source>
        <dbReference type="ARBA" id="ARBA00048561"/>
    </source>
</evidence>
<dbReference type="UniPathway" id="UPA00034">
    <property type="reaction ID" value="UER00015"/>
</dbReference>
<keyword evidence="20" id="KW-0915">Sodium</keyword>
<dbReference type="PANTHER" id="PTHR43070:SF5">
    <property type="entry name" value="HOMOSERINE DEHYDROGENASE"/>
    <property type="match status" value="1"/>
</dbReference>
<dbReference type="UniPathway" id="UPA00051">
    <property type="reaction ID" value="UER00462"/>
</dbReference>
<dbReference type="GO" id="GO:0009089">
    <property type="term" value="P:lysine biosynthetic process via diaminopimelate"/>
    <property type="evidence" value="ECO:0007669"/>
    <property type="project" value="UniProtKB-UniRule"/>
</dbReference>
<evidence type="ECO:0000259" key="28">
    <source>
        <dbReference type="Pfam" id="PF00696"/>
    </source>
</evidence>
<keyword evidence="13" id="KW-0479">Metal-binding</keyword>
<dbReference type="Proteomes" id="UP000218160">
    <property type="component" value="Chromosome 1"/>
</dbReference>
<dbReference type="InterPro" id="IPR005106">
    <property type="entry name" value="Asp/hSer_DH_NAD-bd"/>
</dbReference>
<dbReference type="InterPro" id="IPR036393">
    <property type="entry name" value="AceGlu_kinase-like_sf"/>
</dbReference>
<dbReference type="Gene3D" id="3.30.360.10">
    <property type="entry name" value="Dihydrodipicolinate Reductase, domain 2"/>
    <property type="match status" value="1"/>
</dbReference>
<dbReference type="InterPro" id="IPR049638">
    <property type="entry name" value="AK-HD"/>
</dbReference>
<dbReference type="Pfam" id="PF00696">
    <property type="entry name" value="AA_kinase"/>
    <property type="match status" value="1"/>
</dbReference>
<keyword evidence="14 27" id="KW-0547">Nucleotide-binding</keyword>
<comment type="function">
    <text evidence="23">Bifunctional aspartate kinase and homoserine dehydrogenase that catalyzes the first and the third steps toward the synthesis of lysine, methionine and threonine from aspartate.</text>
</comment>
<evidence type="ECO:0000256" key="16">
    <source>
        <dbReference type="ARBA" id="ARBA00022840"/>
    </source>
</evidence>
<evidence type="ECO:0000256" key="9">
    <source>
        <dbReference type="ARBA" id="ARBA00011881"/>
    </source>
</evidence>
<feature type="domain" description="Aspartate/glutamate/uridylate kinase" evidence="28">
    <location>
        <begin position="15"/>
        <end position="285"/>
    </location>
</feature>
<evidence type="ECO:0000256" key="19">
    <source>
        <dbReference type="ARBA" id="ARBA00023027"/>
    </source>
</evidence>
<evidence type="ECO:0000256" key="21">
    <source>
        <dbReference type="ARBA" id="ARBA00023167"/>
    </source>
</evidence>
<dbReference type="InterPro" id="IPR036291">
    <property type="entry name" value="NAD(P)-bd_dom_sf"/>
</dbReference>
<dbReference type="Pfam" id="PF03447">
    <property type="entry name" value="NAD_binding_3"/>
    <property type="match status" value="1"/>
</dbReference>
<keyword evidence="15 27" id="KW-0418">Kinase</keyword>
<dbReference type="InterPro" id="IPR001342">
    <property type="entry name" value="HDH_cat"/>
</dbReference>
<dbReference type="InterPro" id="IPR001048">
    <property type="entry name" value="Asp/Glu/Uridylate_kinase"/>
</dbReference>
<keyword evidence="22" id="KW-0511">Multifunctional enzyme</keyword>
<dbReference type="Gene3D" id="1.20.120.1320">
    <property type="entry name" value="Aspartokinase, catalytic domain"/>
    <property type="match status" value="1"/>
</dbReference>
<dbReference type="PANTHER" id="PTHR43070">
    <property type="match status" value="1"/>
</dbReference>
<keyword evidence="32" id="KW-1185">Reference proteome</keyword>
<evidence type="ECO:0000259" key="30">
    <source>
        <dbReference type="Pfam" id="PF03447"/>
    </source>
</evidence>
<gene>
    <name evidence="31" type="ORF">BTN50_1297</name>
</gene>
<dbReference type="NCBIfam" id="NF007003">
    <property type="entry name" value="PRK09466.1"/>
    <property type="match status" value="1"/>
</dbReference>
<evidence type="ECO:0000256" key="1">
    <source>
        <dbReference type="ARBA" id="ARBA00001920"/>
    </source>
</evidence>
<evidence type="ECO:0000256" key="23">
    <source>
        <dbReference type="ARBA" id="ARBA00044938"/>
    </source>
</evidence>
<comment type="similarity">
    <text evidence="8 27">In the N-terminal section; belongs to the aspartokinase family.</text>
</comment>
<keyword evidence="11 27" id="KW-0808">Transferase</keyword>
<dbReference type="GO" id="GO:0009086">
    <property type="term" value="P:methionine biosynthetic process"/>
    <property type="evidence" value="ECO:0007669"/>
    <property type="project" value="UniProtKB-KW"/>
</dbReference>
<name>A0A291B9X6_9GAMM</name>
<comment type="pathway">
    <text evidence="5 27">Amino-acid biosynthesis; L-methionine biosynthesis via de novo pathway; L-homoserine from L-aspartate: step 3/3.</text>
</comment>
<dbReference type="RefSeq" id="WP_096619325.1">
    <property type="nucleotide sequence ID" value="NZ_CP020660.1"/>
</dbReference>
<comment type="catalytic activity">
    <reaction evidence="25">
        <text>L-homoserine + NADP(+) = L-aspartate 4-semialdehyde + NADPH + H(+)</text>
        <dbReference type="Rhea" id="RHEA:15761"/>
        <dbReference type="ChEBI" id="CHEBI:15378"/>
        <dbReference type="ChEBI" id="CHEBI:57476"/>
        <dbReference type="ChEBI" id="CHEBI:57783"/>
        <dbReference type="ChEBI" id="CHEBI:58349"/>
        <dbReference type="ChEBI" id="CHEBI:537519"/>
        <dbReference type="EC" id="1.1.1.3"/>
    </reaction>
    <physiologicalReaction direction="right-to-left" evidence="25">
        <dbReference type="Rhea" id="RHEA:15763"/>
    </physiologicalReaction>
</comment>
<keyword evidence="12" id="KW-0791">Threonine biosynthesis</keyword>
<evidence type="ECO:0000256" key="8">
    <source>
        <dbReference type="ARBA" id="ARBA00010046"/>
    </source>
</evidence>
<dbReference type="GO" id="GO:0005524">
    <property type="term" value="F:ATP binding"/>
    <property type="evidence" value="ECO:0007669"/>
    <property type="project" value="UniProtKB-UniRule"/>
</dbReference>
<evidence type="ECO:0000256" key="18">
    <source>
        <dbReference type="ARBA" id="ARBA00023002"/>
    </source>
</evidence>
<dbReference type="OrthoDB" id="9799110at2"/>
<evidence type="ECO:0000256" key="22">
    <source>
        <dbReference type="ARBA" id="ARBA00023268"/>
    </source>
</evidence>
<dbReference type="Pfam" id="PF00742">
    <property type="entry name" value="Homoserine_dh"/>
    <property type="match status" value="1"/>
</dbReference>
<sequence>MSAVEIASPQHSLSRQLHKFGGSSLADPACFRRVAHILKQYGGENDLVVVSAAGKTTNALIEWLMLFNEDSCLANDSIQGLRKYQQDLIENLIAGEKKQALVDALYQDFSALALAAEAGFTDAEYAWAQGFGEVWSARLLSALLIQMDLPAIIIDSRSFLRAERAVQPEVDHESSWPLLNEQLIQHKHCRIVITGFMAQNHVGETVLLGRNGSDYSATVIAALAEVNCVTIWSDVAGVYSADPRIVSDACLLPLLRLDEATELARLAAPVLHTRTLQPVAQSCINLNLRCSYDAESGSTRIERVLTAGCGAKIITSLNDVCILQLDIPRSHDFNTVYLDIERLLTRNQLQPLATSSSKEQHCIQLAYTAEIVNSVLEQLQNTGIPAEMHLRKGYCLIAAVGAGVTGNSKHCHGFDQQLRQQPIEFICESKDGLSIAALLRTADTNVLVAGIHRALFQVQRRIGLVLLGKGNIGCHWLSLFAEQKDAMEKCHSMNFELISVLDSDNQWLDFNGIDPKTAMDEFLKHSIIYRGAEWIYRLLNHPYNDVIVLDVTTSAPMAKQYFDFAKHGFHLVSANKVARSASSSDYGAIQDAFAKMSRYWLYNATVDTELPVNTTVHHLRESDDHILALSGIFSSTLSRLFQQYNGDIRFSVLLERAWQQGLTESDPREALNGTDVMHQLVILAQKFGLTLEPKHICVQSLVPEVLMSLSLDTFFEQSSKLDEILDEWLRENKKEHGVLRYVARLTRDGKGRVGLEMLSKEHPLAYSLPYDNILVIESNWCKANPLVIRGPDANKNATAGTLLLDVNQIASLLKSRN</sequence>
<comment type="pathway">
    <text evidence="6 27">Amino-acid biosynthesis; L-threonine biosynthesis; L-threonine from L-aspartate: step 1/5.</text>
</comment>
<comment type="pathway">
    <text evidence="4 27">Amino-acid biosynthesis; L-threonine biosynthesis; L-threonine from L-aspartate: step 3/5.</text>
</comment>
<keyword evidence="21" id="KW-0486">Methionine biosynthesis</keyword>
<evidence type="ECO:0000256" key="11">
    <source>
        <dbReference type="ARBA" id="ARBA00022679"/>
    </source>
</evidence>
<keyword evidence="16 27" id="KW-0067">ATP-binding</keyword>
<dbReference type="SUPFAM" id="SSF53633">
    <property type="entry name" value="Carbamate kinase-like"/>
    <property type="match status" value="1"/>
</dbReference>
<dbReference type="SUPFAM" id="SSF51735">
    <property type="entry name" value="NAD(P)-binding Rossmann-fold domains"/>
    <property type="match status" value="1"/>
</dbReference>
<evidence type="ECO:0000256" key="26">
    <source>
        <dbReference type="ARBA" id="ARBA00049031"/>
    </source>
</evidence>
<dbReference type="PROSITE" id="PS00324">
    <property type="entry name" value="ASPARTOKINASE"/>
    <property type="match status" value="1"/>
</dbReference>
<dbReference type="EC" id="1.1.1.3" evidence="27"/>
<dbReference type="UniPathway" id="UPA00050">
    <property type="reaction ID" value="UER00063"/>
</dbReference>
<comment type="subunit">
    <text evidence="9 27">Homotetramer.</text>
</comment>
<evidence type="ECO:0000256" key="10">
    <source>
        <dbReference type="ARBA" id="ARBA00022605"/>
    </source>
</evidence>
<evidence type="ECO:0000256" key="14">
    <source>
        <dbReference type="ARBA" id="ARBA00022741"/>
    </source>
</evidence>
<evidence type="ECO:0000256" key="4">
    <source>
        <dbReference type="ARBA" id="ARBA00005056"/>
    </source>
</evidence>
<dbReference type="GO" id="GO:0050661">
    <property type="term" value="F:NADP binding"/>
    <property type="evidence" value="ECO:0007669"/>
    <property type="project" value="UniProtKB-UniRule"/>
</dbReference>
<evidence type="ECO:0000313" key="32">
    <source>
        <dbReference type="Proteomes" id="UP000218160"/>
    </source>
</evidence>
<dbReference type="PIRSF" id="PIRSF000727">
    <property type="entry name" value="ThrA"/>
    <property type="match status" value="1"/>
</dbReference>
<evidence type="ECO:0000256" key="17">
    <source>
        <dbReference type="ARBA" id="ARBA00022857"/>
    </source>
</evidence>
<comment type="cofactor">
    <cofactor evidence="1">
        <name>a metal cation</name>
        <dbReference type="ChEBI" id="CHEBI:25213"/>
    </cofactor>
</comment>
<dbReference type="InterPro" id="IPR018042">
    <property type="entry name" value="Aspartate_kinase_CS"/>
</dbReference>
<dbReference type="InterPro" id="IPR042199">
    <property type="entry name" value="AsparK_Bifunc_asparK/hSer_DH"/>
</dbReference>
<dbReference type="Gene3D" id="3.40.1160.10">
    <property type="entry name" value="Acetylglutamate kinase-like"/>
    <property type="match status" value="1"/>
</dbReference>
<evidence type="ECO:0000313" key="31">
    <source>
        <dbReference type="EMBL" id="ATF09783.1"/>
    </source>
</evidence>
<evidence type="ECO:0000256" key="7">
    <source>
        <dbReference type="ARBA" id="ARBA00007952"/>
    </source>
</evidence>
<comment type="pathway">
    <text evidence="3 27">Amino-acid biosynthesis; L-methionine biosynthesis via de novo pathway; L-homoserine from L-aspartate: step 1/3.</text>
</comment>
<dbReference type="GO" id="GO:0009090">
    <property type="term" value="P:homoserine biosynthetic process"/>
    <property type="evidence" value="ECO:0007669"/>
    <property type="project" value="TreeGrafter"/>
</dbReference>
<evidence type="ECO:0000256" key="3">
    <source>
        <dbReference type="ARBA" id="ARBA00004986"/>
    </source>
</evidence>
<protein>
    <recommendedName>
        <fullName evidence="27">Bifunctional aspartokinase/homoserine dehydrogenase</fullName>
    </recommendedName>
    <domain>
        <recommendedName>
            <fullName evidence="27">Aspartokinase</fullName>
            <ecNumber evidence="27">2.7.2.4</ecNumber>
        </recommendedName>
    </domain>
    <domain>
        <recommendedName>
            <fullName evidence="27">Homoserine dehydrogenase</fullName>
            <ecNumber evidence="27">1.1.1.3</ecNumber>
        </recommendedName>
    </domain>
</protein>
<evidence type="ECO:0000256" key="27">
    <source>
        <dbReference type="PIRNR" id="PIRNR000727"/>
    </source>
</evidence>
<keyword evidence="10 27" id="KW-0028">Amino-acid biosynthesis</keyword>
<evidence type="ECO:0000256" key="15">
    <source>
        <dbReference type="ARBA" id="ARBA00022777"/>
    </source>
</evidence>
<evidence type="ECO:0000256" key="13">
    <source>
        <dbReference type="ARBA" id="ARBA00022723"/>
    </source>
</evidence>
<feature type="domain" description="Homoserine dehydrogenase catalytic" evidence="29">
    <location>
        <begin position="611"/>
        <end position="806"/>
    </location>
</feature>
<evidence type="ECO:0000256" key="5">
    <source>
        <dbReference type="ARBA" id="ARBA00005062"/>
    </source>
</evidence>
<dbReference type="AlphaFoldDB" id="A0A291B9X6"/>
<keyword evidence="17 27" id="KW-0521">NADP</keyword>
<evidence type="ECO:0000256" key="2">
    <source>
        <dbReference type="ARBA" id="ARBA00004766"/>
    </source>
</evidence>
<proteinExistence type="inferred from homology"/>
<evidence type="ECO:0000256" key="6">
    <source>
        <dbReference type="ARBA" id="ARBA00005139"/>
    </source>
</evidence>
<dbReference type="NCBIfam" id="TIGR00657">
    <property type="entry name" value="asp_kinases"/>
    <property type="match status" value="1"/>
</dbReference>
<dbReference type="EC" id="2.7.2.4" evidence="27"/>
<evidence type="ECO:0000259" key="29">
    <source>
        <dbReference type="Pfam" id="PF00742"/>
    </source>
</evidence>
<evidence type="ECO:0000256" key="20">
    <source>
        <dbReference type="ARBA" id="ARBA00023053"/>
    </source>
</evidence>
<dbReference type="KEGG" id="elux:BTN50_1297"/>
<evidence type="ECO:0000256" key="25">
    <source>
        <dbReference type="ARBA" id="ARBA00048841"/>
    </source>
</evidence>
<keyword evidence="19" id="KW-0520">NAD</keyword>
<comment type="similarity">
    <text evidence="7 27">In the C-terminal section; belongs to the homoserine dehydrogenase family.</text>
</comment>
<accession>A0A291B9X6</accession>
<dbReference type="GO" id="GO:0009088">
    <property type="term" value="P:threonine biosynthetic process"/>
    <property type="evidence" value="ECO:0007669"/>
    <property type="project" value="UniProtKB-UniRule"/>
</dbReference>
<comment type="catalytic activity">
    <reaction evidence="24">
        <text>L-aspartate + ATP = 4-phospho-L-aspartate + ADP</text>
        <dbReference type="Rhea" id="RHEA:23776"/>
        <dbReference type="ChEBI" id="CHEBI:29991"/>
        <dbReference type="ChEBI" id="CHEBI:30616"/>
        <dbReference type="ChEBI" id="CHEBI:57535"/>
        <dbReference type="ChEBI" id="CHEBI:456216"/>
        <dbReference type="EC" id="2.7.2.4"/>
    </reaction>
    <physiologicalReaction direction="left-to-right" evidence="24">
        <dbReference type="Rhea" id="RHEA:23777"/>
    </physiologicalReaction>
</comment>
<dbReference type="GO" id="GO:0004412">
    <property type="term" value="F:homoserine dehydrogenase activity"/>
    <property type="evidence" value="ECO:0007669"/>
    <property type="project" value="UniProtKB-UniRule"/>
</dbReference>
<dbReference type="InterPro" id="IPR011147">
    <property type="entry name" value="Bifunc_Aspkin/hSer_DH"/>
</dbReference>
<feature type="domain" description="Aspartate/homoserine dehydrogenase NAD-binding" evidence="30">
    <location>
        <begin position="468"/>
        <end position="602"/>
    </location>
</feature>
<dbReference type="SUPFAM" id="SSF55347">
    <property type="entry name" value="Glyceraldehyde-3-phosphate dehydrogenase-like, C-terminal domain"/>
    <property type="match status" value="1"/>
</dbReference>
<organism evidence="31 32">
    <name type="scientific">Candidatus Enterovibrio altilux</name>
    <dbReference type="NCBI Taxonomy" id="1927128"/>
    <lineage>
        <taxon>Bacteria</taxon>
        <taxon>Pseudomonadati</taxon>
        <taxon>Pseudomonadota</taxon>
        <taxon>Gammaproteobacteria</taxon>
        <taxon>Vibrionales</taxon>
        <taxon>Vibrionaceae</taxon>
        <taxon>Enterovibrio</taxon>
    </lineage>
</organism>
<reference evidence="32" key="1">
    <citation type="submission" date="2017-04" db="EMBL/GenBank/DDBJ databases">
        <title>Genome evolution of the luminous symbionts of deep sea anglerfish.</title>
        <authorList>
            <person name="Hendry T.A."/>
        </authorList>
    </citation>
    <scope>NUCLEOTIDE SEQUENCE [LARGE SCALE GENOMIC DNA]</scope>
</reference>
<dbReference type="GO" id="GO:0004072">
    <property type="term" value="F:aspartate kinase activity"/>
    <property type="evidence" value="ECO:0007669"/>
    <property type="project" value="UniProtKB-UniRule"/>
</dbReference>
<keyword evidence="18 27" id="KW-0560">Oxidoreductase</keyword>